<evidence type="ECO:0000313" key="5">
    <source>
        <dbReference type="EMBL" id="KAG0650128.1"/>
    </source>
</evidence>
<name>A0A9P7AXY2_9HELO</name>
<dbReference type="SUPFAM" id="SSF51735">
    <property type="entry name" value="NAD(P)-binding Rossmann-fold domains"/>
    <property type="match status" value="1"/>
</dbReference>
<dbReference type="GO" id="GO:0016491">
    <property type="term" value="F:oxidoreductase activity"/>
    <property type="evidence" value="ECO:0007669"/>
    <property type="project" value="UniProtKB-KW"/>
</dbReference>
<reference evidence="5" key="1">
    <citation type="submission" date="2019-07" db="EMBL/GenBank/DDBJ databases">
        <title>Hyphodiscus hymeniophilus genome sequencing and assembly.</title>
        <authorList>
            <person name="Kramer G."/>
            <person name="Nodwell J."/>
        </authorList>
    </citation>
    <scope>NUCLEOTIDE SEQUENCE</scope>
    <source>
        <strain evidence="5">ATCC 34498</strain>
    </source>
</reference>
<dbReference type="PANTHER" id="PTHR43708:SF5">
    <property type="entry name" value="CONSERVED EXPRESSED OXIDOREDUCTASE (EUROFUNG)-RELATED"/>
    <property type="match status" value="1"/>
</dbReference>
<comment type="caution">
    <text evidence="5">The sequence shown here is derived from an EMBL/GenBank/DDBJ whole genome shotgun (WGS) entry which is preliminary data.</text>
</comment>
<evidence type="ECO:0000256" key="2">
    <source>
        <dbReference type="ARBA" id="ARBA00023002"/>
    </source>
</evidence>
<dbReference type="PANTHER" id="PTHR43708">
    <property type="entry name" value="CONSERVED EXPRESSED OXIDOREDUCTASE (EUROFUNG)"/>
    <property type="match status" value="1"/>
</dbReference>
<evidence type="ECO:0000256" key="1">
    <source>
        <dbReference type="ARBA" id="ARBA00010928"/>
    </source>
</evidence>
<keyword evidence="6" id="KW-1185">Reference proteome</keyword>
<dbReference type="AlphaFoldDB" id="A0A9P7AXY2"/>
<dbReference type="Gene3D" id="3.30.360.10">
    <property type="entry name" value="Dihydrodipicolinate Reductase, domain 2"/>
    <property type="match status" value="1"/>
</dbReference>
<dbReference type="InterPro" id="IPR000683">
    <property type="entry name" value="Gfo/Idh/MocA-like_OxRdtase_N"/>
</dbReference>
<dbReference type="InterPro" id="IPR051317">
    <property type="entry name" value="Gfo/Idh/MocA_oxidoreduct"/>
</dbReference>
<evidence type="ECO:0000313" key="6">
    <source>
        <dbReference type="Proteomes" id="UP000785200"/>
    </source>
</evidence>
<dbReference type="GO" id="GO:0000166">
    <property type="term" value="F:nucleotide binding"/>
    <property type="evidence" value="ECO:0007669"/>
    <property type="project" value="InterPro"/>
</dbReference>
<proteinExistence type="inferred from homology"/>
<feature type="domain" description="GFO/IDH/MocA-like oxidoreductase" evidence="4">
    <location>
        <begin position="158"/>
        <end position="293"/>
    </location>
</feature>
<dbReference type="InterPro" id="IPR036291">
    <property type="entry name" value="NAD(P)-bd_dom_sf"/>
</dbReference>
<dbReference type="SUPFAM" id="SSF55347">
    <property type="entry name" value="Glyceraldehyde-3-phosphate dehydrogenase-like, C-terminal domain"/>
    <property type="match status" value="1"/>
</dbReference>
<comment type="similarity">
    <text evidence="1">Belongs to the Gfo/Idh/MocA family.</text>
</comment>
<dbReference type="OrthoDB" id="6417021at2759"/>
<dbReference type="Pfam" id="PF01408">
    <property type="entry name" value="GFO_IDH_MocA"/>
    <property type="match status" value="1"/>
</dbReference>
<sequence>MAPLNVGLMGYGFSTTCFHLPFIVPNPDLKVYAFLQRAEAPSDKSAVKPGKHCTVDFPDAKHYRIADEFFADSNIDLVIVCTHHDTHAEFAERALLAGKHVVVEKPFVVDTKEADRVIALSKKSDKVLTVFQSRPPFAMQVKRSWLTVVPDRRYDSDFRTLRALVDASAFGTITECEMHYDLDFPAANLTLTRVSLQWVTSWASPGWAPGEGLMYGIGSHTIDQALTLFGTPATVTGFYRALRGIESRTDDSFTIILQYSGVKKNLFVTVKSSAVSQMQYPLKFLVRGYGGSFIKFGDDKQESQVMVGETTETPGFGIEPEATWGLLTTKDKFHESQTHDERSGKWVGKFPSANGDYLGYYVDVVKAIRKEGEAKVTAEHARNGLRVIELARESADKGCTLQF</sequence>
<gene>
    <name evidence="5" type="ORF">D0Z07_2912</name>
</gene>
<dbReference type="InterPro" id="IPR055170">
    <property type="entry name" value="GFO_IDH_MocA-like_dom"/>
</dbReference>
<feature type="domain" description="Gfo/Idh/MocA-like oxidoreductase N-terminal" evidence="3">
    <location>
        <begin position="4"/>
        <end position="130"/>
    </location>
</feature>
<keyword evidence="2" id="KW-0560">Oxidoreductase</keyword>
<dbReference type="Pfam" id="PF22725">
    <property type="entry name" value="GFO_IDH_MocA_C3"/>
    <property type="match status" value="1"/>
</dbReference>
<dbReference type="EMBL" id="VNKQ01000006">
    <property type="protein sequence ID" value="KAG0650128.1"/>
    <property type="molecule type" value="Genomic_DNA"/>
</dbReference>
<dbReference type="Proteomes" id="UP000785200">
    <property type="component" value="Unassembled WGS sequence"/>
</dbReference>
<protein>
    <submittedName>
        <fullName evidence="5">Oxidoreductase</fullName>
    </submittedName>
</protein>
<accession>A0A9P7AXY2</accession>
<dbReference type="Gene3D" id="3.40.50.720">
    <property type="entry name" value="NAD(P)-binding Rossmann-like Domain"/>
    <property type="match status" value="2"/>
</dbReference>
<evidence type="ECO:0000259" key="3">
    <source>
        <dbReference type="Pfam" id="PF01408"/>
    </source>
</evidence>
<evidence type="ECO:0000259" key="4">
    <source>
        <dbReference type="Pfam" id="PF22725"/>
    </source>
</evidence>
<organism evidence="5 6">
    <name type="scientific">Hyphodiscus hymeniophilus</name>
    <dbReference type="NCBI Taxonomy" id="353542"/>
    <lineage>
        <taxon>Eukaryota</taxon>
        <taxon>Fungi</taxon>
        <taxon>Dikarya</taxon>
        <taxon>Ascomycota</taxon>
        <taxon>Pezizomycotina</taxon>
        <taxon>Leotiomycetes</taxon>
        <taxon>Helotiales</taxon>
        <taxon>Hyphodiscaceae</taxon>
        <taxon>Hyphodiscus</taxon>
    </lineage>
</organism>